<reference evidence="4" key="1">
    <citation type="submission" date="2021-01" db="EMBL/GenBank/DDBJ databases">
        <authorList>
            <person name="Corre E."/>
            <person name="Pelletier E."/>
            <person name="Niang G."/>
            <person name="Scheremetjew M."/>
            <person name="Finn R."/>
            <person name="Kale V."/>
            <person name="Holt S."/>
            <person name="Cochrane G."/>
            <person name="Meng A."/>
            <person name="Brown T."/>
            <person name="Cohen L."/>
        </authorList>
    </citation>
    <scope>NUCLEOTIDE SEQUENCE</scope>
    <source>
        <strain evidence="4">CCAP 1951/1</strain>
    </source>
</reference>
<organism evidence="4">
    <name type="scientific">Neobodo designis</name>
    <name type="common">Flagellated protozoan</name>
    <name type="synonym">Bodo designis</name>
    <dbReference type="NCBI Taxonomy" id="312471"/>
    <lineage>
        <taxon>Eukaryota</taxon>
        <taxon>Discoba</taxon>
        <taxon>Euglenozoa</taxon>
        <taxon>Kinetoplastea</taxon>
        <taxon>Metakinetoplastina</taxon>
        <taxon>Neobodonida</taxon>
        <taxon>Neobodo</taxon>
    </lineage>
</organism>
<dbReference type="AlphaFoldDB" id="A0A7S1MQU6"/>
<sequence length="342" mass="36547">MATKGARMRTESMAMRLSKQPMSEGFILMDKGYNLGAMRLLTFKAEGAPPFQLGACLEAIATITARMGEGEEAQESFKNAADKYALIQQPVLGEVMKIRGVEAVEGTEAALKLADDLIAQCDPEGKATELPDNKTKQNVARAYHLRGDLRMQMGTIQEALADAQKAAAMGWDRVFEAHTLLGVLHAHVGDTAAARASLEKAIALNPNYLQAYEELIPVLQKEGEGARDALLATLTKAIELHPRAALIRAKAFALSEAGKDGDAIAMLDNYLANPPHEETEALFTAPGATACIFLKAKAAIFGDQNKLDDAIAAVQAALEKAPGDEEATAMLSDLTEIKAKAE</sequence>
<feature type="repeat" description="TPR" evidence="3">
    <location>
        <begin position="175"/>
        <end position="208"/>
    </location>
</feature>
<evidence type="ECO:0000256" key="1">
    <source>
        <dbReference type="ARBA" id="ARBA00022737"/>
    </source>
</evidence>
<dbReference type="InterPro" id="IPR019734">
    <property type="entry name" value="TPR_rpt"/>
</dbReference>
<evidence type="ECO:0000313" key="4">
    <source>
        <dbReference type="EMBL" id="CAD9137633.1"/>
    </source>
</evidence>
<keyword evidence="1" id="KW-0677">Repeat</keyword>
<dbReference type="InterPro" id="IPR011990">
    <property type="entry name" value="TPR-like_helical_dom_sf"/>
</dbReference>
<dbReference type="Pfam" id="PF13432">
    <property type="entry name" value="TPR_16"/>
    <property type="match status" value="1"/>
</dbReference>
<gene>
    <name evidence="4" type="ORF">NDES1114_LOCUS25905</name>
</gene>
<proteinExistence type="predicted"/>
<dbReference type="SUPFAM" id="SSF48452">
    <property type="entry name" value="TPR-like"/>
    <property type="match status" value="1"/>
</dbReference>
<dbReference type="InterPro" id="IPR050498">
    <property type="entry name" value="Ycf3"/>
</dbReference>
<dbReference type="PANTHER" id="PTHR44858">
    <property type="entry name" value="TETRATRICOPEPTIDE REPEAT PROTEIN 6"/>
    <property type="match status" value="1"/>
</dbReference>
<name>A0A7S1MQU6_NEODS</name>
<evidence type="ECO:0008006" key="5">
    <source>
        <dbReference type="Google" id="ProtNLM"/>
    </source>
</evidence>
<evidence type="ECO:0000256" key="3">
    <source>
        <dbReference type="PROSITE-ProRule" id="PRU00339"/>
    </source>
</evidence>
<protein>
    <recommendedName>
        <fullName evidence="5">Tetratricopeptide repeat protein</fullName>
    </recommendedName>
</protein>
<keyword evidence="2 3" id="KW-0802">TPR repeat</keyword>
<dbReference type="PANTHER" id="PTHR44858:SF1">
    <property type="entry name" value="UDP-N-ACETYLGLUCOSAMINE--PEPTIDE N-ACETYLGLUCOSAMINYLTRANSFERASE SPINDLY-RELATED"/>
    <property type="match status" value="1"/>
</dbReference>
<dbReference type="PROSITE" id="PS50005">
    <property type="entry name" value="TPR"/>
    <property type="match status" value="1"/>
</dbReference>
<dbReference type="SMART" id="SM00028">
    <property type="entry name" value="TPR"/>
    <property type="match status" value="3"/>
</dbReference>
<evidence type="ECO:0000256" key="2">
    <source>
        <dbReference type="ARBA" id="ARBA00022803"/>
    </source>
</evidence>
<accession>A0A7S1MQU6</accession>
<dbReference type="Gene3D" id="1.25.40.10">
    <property type="entry name" value="Tetratricopeptide repeat domain"/>
    <property type="match status" value="1"/>
</dbReference>
<dbReference type="EMBL" id="HBGF01038724">
    <property type="protein sequence ID" value="CAD9137633.1"/>
    <property type="molecule type" value="Transcribed_RNA"/>
</dbReference>